<dbReference type="InterPro" id="IPR003598">
    <property type="entry name" value="Ig_sub2"/>
</dbReference>
<feature type="domain" description="Ig-like" evidence="3">
    <location>
        <begin position="185"/>
        <end position="250"/>
    </location>
</feature>
<evidence type="ECO:0000313" key="6">
    <source>
        <dbReference type="RefSeq" id="XP_031574441.1"/>
    </source>
</evidence>
<feature type="domain" description="Fibronectin type-III" evidence="4">
    <location>
        <begin position="451"/>
        <end position="556"/>
    </location>
</feature>
<dbReference type="InterPro" id="IPR036179">
    <property type="entry name" value="Ig-like_dom_sf"/>
</dbReference>
<feature type="domain" description="Fibronectin type-III" evidence="4">
    <location>
        <begin position="358"/>
        <end position="450"/>
    </location>
</feature>
<dbReference type="SMART" id="SM00409">
    <property type="entry name" value="IG"/>
    <property type="match status" value="4"/>
</dbReference>
<dbReference type="RefSeq" id="XP_031574441.1">
    <property type="nucleotide sequence ID" value="XM_031718581.1"/>
</dbReference>
<dbReference type="InterPro" id="IPR003961">
    <property type="entry name" value="FN3_dom"/>
</dbReference>
<dbReference type="SMART" id="SM00408">
    <property type="entry name" value="IGc2"/>
    <property type="match status" value="4"/>
</dbReference>
<dbReference type="PANTHER" id="PTHR13817">
    <property type="entry name" value="TITIN"/>
    <property type="match status" value="1"/>
</dbReference>
<dbReference type="PROSITE" id="PS50853">
    <property type="entry name" value="FN3"/>
    <property type="match status" value="2"/>
</dbReference>
<dbReference type="GeneID" id="116308198"/>
<name>A0A6P8J377_ACTTE</name>
<keyword evidence="5" id="KW-1185">Reference proteome</keyword>
<dbReference type="PROSITE" id="PS50835">
    <property type="entry name" value="IG_LIKE"/>
    <property type="match status" value="4"/>
</dbReference>
<evidence type="ECO:0000256" key="1">
    <source>
        <dbReference type="ARBA" id="ARBA00022737"/>
    </source>
</evidence>
<organism evidence="5 6">
    <name type="scientific">Actinia tenebrosa</name>
    <name type="common">Australian red waratah sea anemone</name>
    <dbReference type="NCBI Taxonomy" id="6105"/>
    <lineage>
        <taxon>Eukaryota</taxon>
        <taxon>Metazoa</taxon>
        <taxon>Cnidaria</taxon>
        <taxon>Anthozoa</taxon>
        <taxon>Hexacorallia</taxon>
        <taxon>Actiniaria</taxon>
        <taxon>Actiniidae</taxon>
        <taxon>Actinia</taxon>
    </lineage>
</organism>
<dbReference type="Gene3D" id="2.60.40.10">
    <property type="entry name" value="Immunoglobulins"/>
    <property type="match status" value="6"/>
</dbReference>
<dbReference type="PRINTS" id="PR00014">
    <property type="entry name" value="FNTYPEIII"/>
</dbReference>
<dbReference type="Proteomes" id="UP000515163">
    <property type="component" value="Unplaced"/>
</dbReference>
<dbReference type="Pfam" id="PF13927">
    <property type="entry name" value="Ig_3"/>
    <property type="match status" value="4"/>
</dbReference>
<dbReference type="KEGG" id="aten:116308198"/>
<dbReference type="PANTHER" id="PTHR13817:SF73">
    <property type="entry name" value="FIBRONECTIN TYPE-III DOMAIN-CONTAINING PROTEIN"/>
    <property type="match status" value="1"/>
</dbReference>
<dbReference type="CDD" id="cd00096">
    <property type="entry name" value="Ig"/>
    <property type="match status" value="2"/>
</dbReference>
<keyword evidence="1" id="KW-0677">Repeat</keyword>
<feature type="domain" description="Ig-like" evidence="3">
    <location>
        <begin position="6"/>
        <end position="94"/>
    </location>
</feature>
<evidence type="ECO:0000259" key="3">
    <source>
        <dbReference type="PROSITE" id="PS50835"/>
    </source>
</evidence>
<protein>
    <submittedName>
        <fullName evidence="6">Neural cell adhesion molecule 2-like</fullName>
    </submittedName>
</protein>
<dbReference type="InterPro" id="IPR007110">
    <property type="entry name" value="Ig-like_dom"/>
</dbReference>
<dbReference type="CDD" id="cd00063">
    <property type="entry name" value="FN3"/>
    <property type="match status" value="2"/>
</dbReference>
<feature type="domain" description="Ig-like" evidence="3">
    <location>
        <begin position="266"/>
        <end position="354"/>
    </location>
</feature>
<dbReference type="SUPFAM" id="SSF48726">
    <property type="entry name" value="Immunoglobulin"/>
    <property type="match status" value="4"/>
</dbReference>
<dbReference type="Pfam" id="PF00041">
    <property type="entry name" value="fn3"/>
    <property type="match status" value="2"/>
</dbReference>
<gene>
    <name evidence="6" type="primary">LOC116308198</name>
</gene>
<dbReference type="AlphaFoldDB" id="A0A6P8J377"/>
<feature type="compositionally biased region" description="Basic and acidic residues" evidence="2">
    <location>
        <begin position="562"/>
        <end position="571"/>
    </location>
</feature>
<dbReference type="InterPro" id="IPR003599">
    <property type="entry name" value="Ig_sub"/>
</dbReference>
<dbReference type="InterPro" id="IPR050964">
    <property type="entry name" value="Striated_Muscle_Regulatory"/>
</dbReference>
<dbReference type="SUPFAM" id="SSF49265">
    <property type="entry name" value="Fibronectin type III"/>
    <property type="match status" value="1"/>
</dbReference>
<evidence type="ECO:0000259" key="4">
    <source>
        <dbReference type="PROSITE" id="PS50853"/>
    </source>
</evidence>
<evidence type="ECO:0000256" key="2">
    <source>
        <dbReference type="SAM" id="MobiDB-lite"/>
    </source>
</evidence>
<feature type="region of interest" description="Disordered" evidence="2">
    <location>
        <begin position="732"/>
        <end position="753"/>
    </location>
</feature>
<feature type="region of interest" description="Disordered" evidence="2">
    <location>
        <begin position="533"/>
        <end position="576"/>
    </location>
</feature>
<dbReference type="InterPro" id="IPR036116">
    <property type="entry name" value="FN3_sf"/>
</dbReference>
<proteinExistence type="predicted"/>
<accession>A0A6P8J377</accession>
<dbReference type="InterPro" id="IPR013783">
    <property type="entry name" value="Ig-like_fold"/>
</dbReference>
<feature type="compositionally biased region" description="Polar residues" evidence="2">
    <location>
        <begin position="739"/>
        <end position="753"/>
    </location>
</feature>
<dbReference type="OrthoDB" id="5981765at2759"/>
<sequence length="753" mass="82442">MPRLRPTFLPSHPNNTYQIIEGKDLKINCTAIGPPTPTITWVNISDDSVHPKSHGSGSAVLQIDNIKRYHAGVYECRANNNPNETAATKRTKVTVNYPPKITHYSGDKTINEGGVIELHCLASGCPKPNITWSKKGGFLQHGGSLSIPRATRNDTDNYTCTANNFYGTDQHQVKAYVYVTVRYRPSIVYWTKDQIINETNPIHLTCKADGYPSPNITWTKSPDAPPVTRGNEYNITSVERSGAGTYTCTAKYADLLSFCDSFLDKPTISKELSSSNSTSWNGRQVTLKCIVSDGLPTPDITWYKPSGQEITTGVTSIAKGSQVVITTIDGADYGSYKCKATNIAGSVEHLINVTQLFPPGAPNVTILDQDIQASSVTVRWAKPGYDGGSPVIDYKVQINTNPPQEHNTSNTEHELTGLTKNTRYEVRVYTRNAVGYGNASNLIFTTKKRGPSPLPSFRLIKSTTTITLLWTKPDDNGGELKNYTIYQKQGVEKRWASIHVVRDLTNLTYVIHVKGLEPGQTYRFIVTATNEYGESEVGDDNGKKAYISPMPSTPSPTTEPGPNRDERKGYGDNKGSPVVIAGAVGAAQTKKRKENSVDVQIEHSLCNTLTVSGFFLITGSTKSTRSDRASYHNDIDPDSVTQQGAAASLGGVDDGIPTYAAVDVSKKKKKKEAQNEIADYAVVDKSKKKRPGEIIYAELADFNSPGEAAEAPRPITYTGTDYADITQFQKQDEPEPTYANFQPSKNFTNIQGM</sequence>
<dbReference type="FunCoup" id="A0A6P8J377">
    <property type="interactions" value="1300"/>
</dbReference>
<evidence type="ECO:0000313" key="5">
    <source>
        <dbReference type="Proteomes" id="UP000515163"/>
    </source>
</evidence>
<dbReference type="InParanoid" id="A0A6P8J377"/>
<reference evidence="6" key="1">
    <citation type="submission" date="2025-08" db="UniProtKB">
        <authorList>
            <consortium name="RefSeq"/>
        </authorList>
    </citation>
    <scope>IDENTIFICATION</scope>
    <source>
        <tissue evidence="6">Tentacle</tissue>
    </source>
</reference>
<dbReference type="SMART" id="SM00060">
    <property type="entry name" value="FN3"/>
    <property type="match status" value="2"/>
</dbReference>
<feature type="domain" description="Ig-like" evidence="3">
    <location>
        <begin position="99"/>
        <end position="180"/>
    </location>
</feature>